<keyword evidence="1" id="KW-0472">Membrane</keyword>
<dbReference type="Proteomes" id="UP000663860">
    <property type="component" value="Unassembled WGS sequence"/>
</dbReference>
<accession>A0A818RPZ2</accession>
<feature type="transmembrane region" description="Helical" evidence="1">
    <location>
        <begin position="6"/>
        <end position="25"/>
    </location>
</feature>
<organism evidence="3 4">
    <name type="scientific">Adineta steineri</name>
    <dbReference type="NCBI Taxonomy" id="433720"/>
    <lineage>
        <taxon>Eukaryota</taxon>
        <taxon>Metazoa</taxon>
        <taxon>Spiralia</taxon>
        <taxon>Gnathifera</taxon>
        <taxon>Rotifera</taxon>
        <taxon>Eurotatoria</taxon>
        <taxon>Bdelloidea</taxon>
        <taxon>Adinetida</taxon>
        <taxon>Adinetidae</taxon>
        <taxon>Adineta</taxon>
    </lineage>
</organism>
<evidence type="ECO:0000313" key="4">
    <source>
        <dbReference type="Proteomes" id="UP000663868"/>
    </source>
</evidence>
<reference evidence="3" key="1">
    <citation type="submission" date="2021-02" db="EMBL/GenBank/DDBJ databases">
        <authorList>
            <person name="Nowell W R."/>
        </authorList>
    </citation>
    <scope>NUCLEOTIDE SEQUENCE</scope>
</reference>
<name>A0A818RPZ2_9BILA</name>
<dbReference type="EMBL" id="CAJNOE010000178">
    <property type="protein sequence ID" value="CAF1015844.1"/>
    <property type="molecule type" value="Genomic_DNA"/>
</dbReference>
<dbReference type="Proteomes" id="UP000663868">
    <property type="component" value="Unassembled WGS sequence"/>
</dbReference>
<dbReference type="AlphaFoldDB" id="A0A818RPZ2"/>
<keyword evidence="1" id="KW-0812">Transmembrane</keyword>
<protein>
    <submittedName>
        <fullName evidence="3">Uncharacterized protein</fullName>
    </submittedName>
</protein>
<dbReference type="EMBL" id="CAJOBB010000359">
    <property type="protein sequence ID" value="CAF3661030.1"/>
    <property type="molecule type" value="Genomic_DNA"/>
</dbReference>
<sequence length="265" mass="29798">MGAVLAIVATIGTIAFGAYFGLKFFEAVDSTRRDATSTAQQAANVVDKAPFDRAFIEQQILNAYDLVQDVLVSIVYQTINVIDDFVRGVAQNGYQITPTSVWSVITLTKHFCITMYLLATATLGIVTVVAFSRLLYLSDFSPFLQAIAWLLLASVGVFIFRMYVQHLRICWDMIKGSSVIETISSIYLLISDDSEQQKFKCDQFSKIISIFNSEKVLITRWILDMALKCRIAGDQEIKMGNKETARSYFEQGATLYQHLTKMIKN</sequence>
<keyword evidence="1" id="KW-1133">Transmembrane helix</keyword>
<evidence type="ECO:0000313" key="2">
    <source>
        <dbReference type="EMBL" id="CAF1015844.1"/>
    </source>
</evidence>
<evidence type="ECO:0000313" key="3">
    <source>
        <dbReference type="EMBL" id="CAF3661030.1"/>
    </source>
</evidence>
<proteinExistence type="predicted"/>
<gene>
    <name evidence="2" type="ORF">IZO911_LOCUS18438</name>
    <name evidence="3" type="ORF">KXQ929_LOCUS8323</name>
</gene>
<comment type="caution">
    <text evidence="3">The sequence shown here is derived from an EMBL/GenBank/DDBJ whole genome shotgun (WGS) entry which is preliminary data.</text>
</comment>
<evidence type="ECO:0000256" key="1">
    <source>
        <dbReference type="SAM" id="Phobius"/>
    </source>
</evidence>
<feature type="transmembrane region" description="Helical" evidence="1">
    <location>
        <begin position="115"/>
        <end position="137"/>
    </location>
</feature>
<feature type="transmembrane region" description="Helical" evidence="1">
    <location>
        <begin position="143"/>
        <end position="164"/>
    </location>
</feature>